<dbReference type="GO" id="GO:0099536">
    <property type="term" value="P:synaptic signaling"/>
    <property type="evidence" value="ECO:0007669"/>
    <property type="project" value="TreeGrafter"/>
</dbReference>
<organism evidence="9 10">
    <name type="scientific">Ditylenchus dipsaci</name>
    <dbReference type="NCBI Taxonomy" id="166011"/>
    <lineage>
        <taxon>Eukaryota</taxon>
        <taxon>Metazoa</taxon>
        <taxon>Ecdysozoa</taxon>
        <taxon>Nematoda</taxon>
        <taxon>Chromadorea</taxon>
        <taxon>Rhabditida</taxon>
        <taxon>Tylenchina</taxon>
        <taxon>Tylenchomorpha</taxon>
        <taxon>Sphaerularioidea</taxon>
        <taxon>Anguinidae</taxon>
        <taxon>Anguininae</taxon>
        <taxon>Ditylenchus</taxon>
    </lineage>
</organism>
<feature type="coiled-coil region" evidence="6">
    <location>
        <begin position="335"/>
        <end position="369"/>
    </location>
</feature>
<dbReference type="InterPro" id="IPR056503">
    <property type="entry name" value="Spectrin_Dys-1"/>
</dbReference>
<evidence type="ECO:0000256" key="4">
    <source>
        <dbReference type="ARBA" id="ARBA00022837"/>
    </source>
</evidence>
<dbReference type="InterPro" id="IPR050774">
    <property type="entry name" value="KCMF1/Dystrophin"/>
</dbReference>
<feature type="compositionally biased region" description="Polar residues" evidence="7">
    <location>
        <begin position="925"/>
        <end position="944"/>
    </location>
</feature>
<feature type="coiled-coil region" evidence="6">
    <location>
        <begin position="630"/>
        <end position="675"/>
    </location>
</feature>
<evidence type="ECO:0000256" key="1">
    <source>
        <dbReference type="ARBA" id="ARBA00004413"/>
    </source>
</evidence>
<keyword evidence="5" id="KW-0206">Cytoskeleton</keyword>
<keyword evidence="3" id="KW-0963">Cytoplasm</keyword>
<dbReference type="Proteomes" id="UP000887574">
    <property type="component" value="Unplaced"/>
</dbReference>
<dbReference type="SUPFAM" id="SSF46966">
    <property type="entry name" value="Spectrin repeat"/>
    <property type="match status" value="2"/>
</dbReference>
<feature type="compositionally biased region" description="Polar residues" evidence="7">
    <location>
        <begin position="371"/>
        <end position="392"/>
    </location>
</feature>
<feature type="region of interest" description="Disordered" evidence="7">
    <location>
        <begin position="1226"/>
        <end position="1246"/>
    </location>
</feature>
<dbReference type="GO" id="GO:0005886">
    <property type="term" value="C:plasma membrane"/>
    <property type="evidence" value="ECO:0007669"/>
    <property type="project" value="TreeGrafter"/>
</dbReference>
<feature type="compositionally biased region" description="Polar residues" evidence="7">
    <location>
        <begin position="131"/>
        <end position="140"/>
    </location>
</feature>
<evidence type="ECO:0000256" key="3">
    <source>
        <dbReference type="ARBA" id="ARBA00022490"/>
    </source>
</evidence>
<dbReference type="AlphaFoldDB" id="A0A915DTQ2"/>
<proteinExistence type="predicted"/>
<name>A0A915DTQ2_9BILA</name>
<evidence type="ECO:0000259" key="8">
    <source>
        <dbReference type="Pfam" id="PF23729"/>
    </source>
</evidence>
<reference evidence="10" key="1">
    <citation type="submission" date="2022-11" db="UniProtKB">
        <authorList>
            <consortium name="WormBaseParasite"/>
        </authorList>
    </citation>
    <scope>IDENTIFICATION</scope>
</reference>
<evidence type="ECO:0000313" key="10">
    <source>
        <dbReference type="WBParaSite" id="jg23071"/>
    </source>
</evidence>
<protein>
    <submittedName>
        <fullName evidence="10">Dystrophin</fullName>
    </submittedName>
</protein>
<evidence type="ECO:0000256" key="5">
    <source>
        <dbReference type="ARBA" id="ARBA00023212"/>
    </source>
</evidence>
<dbReference type="Pfam" id="PF23729">
    <property type="entry name" value="Spectrin_Dys-1"/>
    <property type="match status" value="1"/>
</dbReference>
<feature type="region of interest" description="Disordered" evidence="7">
    <location>
        <begin position="116"/>
        <end position="147"/>
    </location>
</feature>
<feature type="compositionally biased region" description="Basic and acidic residues" evidence="7">
    <location>
        <begin position="1226"/>
        <end position="1243"/>
    </location>
</feature>
<evidence type="ECO:0000256" key="6">
    <source>
        <dbReference type="SAM" id="Coils"/>
    </source>
</evidence>
<evidence type="ECO:0000313" key="9">
    <source>
        <dbReference type="Proteomes" id="UP000887574"/>
    </source>
</evidence>
<dbReference type="WBParaSite" id="jg23071">
    <property type="protein sequence ID" value="jg23071"/>
    <property type="gene ID" value="jg23071"/>
</dbReference>
<dbReference type="PANTHER" id="PTHR12268">
    <property type="entry name" value="E3 UBIQUITIN-PROTEIN LIGASE KCMF1"/>
    <property type="match status" value="1"/>
</dbReference>
<evidence type="ECO:0000256" key="7">
    <source>
        <dbReference type="SAM" id="MobiDB-lite"/>
    </source>
</evidence>
<dbReference type="PANTHER" id="PTHR12268:SF14">
    <property type="entry name" value="DYSTROPHIN-1"/>
    <property type="match status" value="1"/>
</dbReference>
<keyword evidence="4" id="KW-0106">Calcium</keyword>
<evidence type="ECO:0000256" key="2">
    <source>
        <dbReference type="ARBA" id="ARBA00004496"/>
    </source>
</evidence>
<accession>A0A915DTQ2</accession>
<keyword evidence="6" id="KW-0175">Coiled coil</keyword>
<feature type="region of interest" description="Disordered" evidence="7">
    <location>
        <begin position="371"/>
        <end position="401"/>
    </location>
</feature>
<dbReference type="GO" id="GO:0045202">
    <property type="term" value="C:synapse"/>
    <property type="evidence" value="ECO:0007669"/>
    <property type="project" value="GOC"/>
</dbReference>
<keyword evidence="9" id="KW-1185">Reference proteome</keyword>
<sequence length="1261" mass="144511">MFFVVFNPEKCTSGSEEDSEKADTTAQLTKFEEIAHELRSKLEAIAAIPDLDGAELNKKMEKLRPLKDKFDTKALKIVGQHSYENPIEDEELRKKVTQEVGQVAALWQKITAAQPLHQKKRTLRRSPNGGADSQQQTARTTLPRLDSHDLPVLMTNEATVGEGTSASLAANARSLLTDFRNAKQYLDFNQFPVTNLQEWESRLKDLNEWKVAEGGRMELETHDALARLDDLIEIVHKIDSELEEQEQHLQATQFKRQTFLDGLHSSSIFLQGLSTQLDTLKEVDQGQLAAINSLVPIIQPIQQDLMEACSQLRVLQLAADDLHKALPGYSSHLQNLKEAEAMDQLNAQLREIEGRVQEALVKALQAQEAMSVSQSEEQPVRSNKQADTTSVHSLSSGAGLSLAMDVQDTEGEDESRKQDSEVLKTSVSVRPVRRLQVAEGEEYTLEQFYVNLDTIEEYLEQQEYLPFEGIEEKLEILQDFEVELDRGEQLIQTKQMTMDLAESEHFLQKVAALQQQLASKRRTLEQRRGALTGLDAIFEQCETSIAGLGIRWKQQMVTEIIRQPCPAGSKTPPNTSHPLDSNGRNRSPDLDELEASQLELEDQLPPLAVNLQQCSNRLANCIDQLSTATKDRLQSKLQQMTLDFNEYSKEIRERRKHLEERLADQTHLLNQLEMLEFWCDETEANITGLPSILDIEQLDYHCQLVLEKFNEMPEKLEAMRLLDNLKDRFVALATVEPDVKHEIRRNVTQLAKRISDLKLEVNSKFKEEDDQKLTCQQFWTEVQQLEVWLKHAFEQLTVVQQAKIYRPSMVNIEKLAVEAEENRTTTLLPIQTRLEQEVNKLDGQLNANEKCSHERVLELVRQFDMVCDQFNRVLQENALLSSDSDLEEGLEDLYTKMDATKARLQQAQEEAPATNGHFPKHPENGNESISQSTEYGTLSKSQAQGMEEQLTAEELTTLLTIKWTRMMTTATKDILSEKMSVGEQGRLDTVTRLRSTLQEIERDISITVDLADPNIVRQAISKAQNWIDELNIDQIEVLRIVDEAKDKLVIERAQLARQGMDKILVVCQRRKLELQHILEQCRSWEQLRGQIELWLTDANEKVTRGGKVNELNDSALKDQLQLITYLHDQAEVWKEEMKSFNDRSNELLDVYRRDDGHNLSHLASKLNTQWTKFNDSLRIRRAVLEAAQRSRSDFHSALGQFQQWLMAESSQMARLERATDNVQRLKDTSKRKDWMAEKKRQEPKLTPTTQLWTPLGKWVEN</sequence>
<feature type="domain" description="Dystrophin-1-like spectrin repeat" evidence="8">
    <location>
        <begin position="987"/>
        <end position="1076"/>
    </location>
</feature>
<comment type="subcellular location">
    <subcellularLocation>
        <location evidence="1">Cell membrane</location>
        <topology evidence="1">Peripheral membrane protein</topology>
        <orientation evidence="1">Cytoplasmic side</orientation>
    </subcellularLocation>
    <subcellularLocation>
        <location evidence="2">Cytoplasm</location>
    </subcellularLocation>
</comment>
<feature type="compositionally biased region" description="Polar residues" evidence="7">
    <location>
        <begin position="571"/>
        <end position="585"/>
    </location>
</feature>
<dbReference type="Gene3D" id="1.20.58.60">
    <property type="match status" value="2"/>
</dbReference>
<feature type="region of interest" description="Disordered" evidence="7">
    <location>
        <begin position="564"/>
        <end position="589"/>
    </location>
</feature>
<feature type="region of interest" description="Disordered" evidence="7">
    <location>
        <begin position="903"/>
        <end position="946"/>
    </location>
</feature>